<dbReference type="PANTHER" id="PTHR11242">
    <property type="entry name" value="ARYL HYDROCARBON RECEPTOR INTERACTING PROTEIN RELATED"/>
    <property type="match status" value="1"/>
</dbReference>
<proteinExistence type="predicted"/>
<dbReference type="InterPro" id="IPR019734">
    <property type="entry name" value="TPR_rpt"/>
</dbReference>
<dbReference type="EMBL" id="JANCYU010000039">
    <property type="protein sequence ID" value="KAK4526408.1"/>
    <property type="molecule type" value="Genomic_DNA"/>
</dbReference>
<evidence type="ECO:0000256" key="1">
    <source>
        <dbReference type="ARBA" id="ARBA00022737"/>
    </source>
</evidence>
<sequence length="232" mass="27417">MENRAEEEAQEEAFPENPTPLEKVKFASKHKEQGTRFLLEGRLEDALGELDKAFILVFTPRDEWEWFYSKEDREIINKFKIPCHLNRGLCKLKLGRLEDALWDFEEAVRLDPKNAKAWYRRGLTYSKMVESQLQDEKLGDLWDPEKVEKLLSQAKHDLRRAYELMPNDSAIISSLHNVRGLETKLSSVIREYRQQERKLFSFAFKKLEEDNNKKEALEEELPKLEKISLGYP</sequence>
<evidence type="ECO:0008006" key="8">
    <source>
        <dbReference type="Google" id="ProtNLM"/>
    </source>
</evidence>
<reference evidence="6 7" key="1">
    <citation type="submission" date="2022-07" db="EMBL/GenBank/DDBJ databases">
        <title>Genome-wide signatures of adaptation to extreme environments.</title>
        <authorList>
            <person name="Cho C.H."/>
            <person name="Yoon H.S."/>
        </authorList>
    </citation>
    <scope>NUCLEOTIDE SEQUENCE [LARGE SCALE GENOMIC DNA]</scope>
    <source>
        <strain evidence="6 7">108.79 E11</strain>
    </source>
</reference>
<evidence type="ECO:0000256" key="4">
    <source>
        <dbReference type="SAM" id="Coils"/>
    </source>
</evidence>
<organism evidence="6 7">
    <name type="scientific">Galdieria yellowstonensis</name>
    <dbReference type="NCBI Taxonomy" id="3028027"/>
    <lineage>
        <taxon>Eukaryota</taxon>
        <taxon>Rhodophyta</taxon>
        <taxon>Bangiophyceae</taxon>
        <taxon>Galdieriales</taxon>
        <taxon>Galdieriaceae</taxon>
        <taxon>Galdieria</taxon>
    </lineage>
</organism>
<name>A0AAV9IGJ4_9RHOD</name>
<evidence type="ECO:0000313" key="7">
    <source>
        <dbReference type="Proteomes" id="UP001300502"/>
    </source>
</evidence>
<feature type="coiled-coil region" evidence="4">
    <location>
        <begin position="178"/>
        <end position="227"/>
    </location>
</feature>
<keyword evidence="2 3" id="KW-0802">TPR repeat</keyword>
<dbReference type="Pfam" id="PF13414">
    <property type="entry name" value="TPR_11"/>
    <property type="match status" value="1"/>
</dbReference>
<accession>A0AAV9IGJ4</accession>
<feature type="repeat" description="TPR" evidence="3">
    <location>
        <begin position="81"/>
        <end position="114"/>
    </location>
</feature>
<dbReference type="InterPro" id="IPR039663">
    <property type="entry name" value="AIP/AIPL1/TTC9"/>
</dbReference>
<dbReference type="SUPFAM" id="SSF48452">
    <property type="entry name" value="TPR-like"/>
    <property type="match status" value="1"/>
</dbReference>
<dbReference type="PANTHER" id="PTHR11242:SF0">
    <property type="entry name" value="TPR_REGION DOMAIN-CONTAINING PROTEIN"/>
    <property type="match status" value="1"/>
</dbReference>
<dbReference type="PROSITE" id="PS50005">
    <property type="entry name" value="TPR"/>
    <property type="match status" value="1"/>
</dbReference>
<evidence type="ECO:0000256" key="3">
    <source>
        <dbReference type="PROSITE-ProRule" id="PRU00339"/>
    </source>
</evidence>
<keyword evidence="4" id="KW-0175">Coiled coil</keyword>
<comment type="caution">
    <text evidence="6">The sequence shown here is derived from an EMBL/GenBank/DDBJ whole genome shotgun (WGS) entry which is preliminary data.</text>
</comment>
<evidence type="ECO:0000256" key="5">
    <source>
        <dbReference type="SAM" id="MobiDB-lite"/>
    </source>
</evidence>
<dbReference type="InterPro" id="IPR011990">
    <property type="entry name" value="TPR-like_helical_dom_sf"/>
</dbReference>
<protein>
    <recommendedName>
        <fullName evidence="8">Tetratricopeptide repeat protein</fullName>
    </recommendedName>
</protein>
<keyword evidence="7" id="KW-1185">Reference proteome</keyword>
<dbReference type="Proteomes" id="UP001300502">
    <property type="component" value="Unassembled WGS sequence"/>
</dbReference>
<dbReference type="SMART" id="SM00028">
    <property type="entry name" value="TPR"/>
    <property type="match status" value="1"/>
</dbReference>
<gene>
    <name evidence="6" type="ORF">GAYE_SCF23G4322</name>
</gene>
<dbReference type="Gene3D" id="1.25.40.10">
    <property type="entry name" value="Tetratricopeptide repeat domain"/>
    <property type="match status" value="1"/>
</dbReference>
<dbReference type="AlphaFoldDB" id="A0AAV9IGJ4"/>
<evidence type="ECO:0000256" key="2">
    <source>
        <dbReference type="ARBA" id="ARBA00022803"/>
    </source>
</evidence>
<evidence type="ECO:0000313" key="6">
    <source>
        <dbReference type="EMBL" id="KAK4526408.1"/>
    </source>
</evidence>
<feature type="region of interest" description="Disordered" evidence="5">
    <location>
        <begin position="1"/>
        <end position="22"/>
    </location>
</feature>
<keyword evidence="1" id="KW-0677">Repeat</keyword>